<proteinExistence type="predicted"/>
<comment type="caution">
    <text evidence="1">The sequence shown here is derived from an EMBL/GenBank/DDBJ whole genome shotgun (WGS) entry which is preliminary data.</text>
</comment>
<dbReference type="EMBL" id="LROR01000049">
    <property type="protein sequence ID" value="OBR93975.1"/>
    <property type="molecule type" value="Genomic_DNA"/>
</dbReference>
<dbReference type="EMBL" id="LITQ01000026">
    <property type="protein sequence ID" value="OAA91343.1"/>
    <property type="molecule type" value="Genomic_DNA"/>
</dbReference>
<reference evidence="1 3" key="1">
    <citation type="journal article" date="2015" name="Biotechnol. Bioeng.">
        <title>Genome sequence and phenotypic characterization of Caulobacter segnis.</title>
        <authorList>
            <person name="Patel S."/>
            <person name="Fletcher B."/>
            <person name="Scott D.C."/>
            <person name="Ely B."/>
        </authorList>
    </citation>
    <scope>NUCLEOTIDE SEQUENCE [LARGE SCALE GENOMIC DNA]</scope>
    <source>
        <strain evidence="1 3">PS02</strain>
    </source>
</reference>
<evidence type="ECO:0000313" key="1">
    <source>
        <dbReference type="EMBL" id="OAA91343.1"/>
    </source>
</evidence>
<sequence>MNTVIVDLTPNRHFCNLKIKCISEHLNGIGLNEVKDNENKLNEYVDKSKSEKLVISENGELSLEFVDYEVSEKFIESMIEKCKIVLRSLEPDYKSKLSDDTFYIYWPDDIEITSIKEIHDISDDYIIKTYEILDNVYSSIVQKKYLI</sequence>
<dbReference type="Proteomes" id="UP000077384">
    <property type="component" value="Unassembled WGS sequence"/>
</dbReference>
<protein>
    <submittedName>
        <fullName evidence="1">Uncharacterized protein</fullName>
    </submittedName>
</protein>
<reference evidence="2 4" key="2">
    <citation type="journal article" date="2016" name="Front. Microbiol.">
        <title>Industrial Acetogenic Biocatalysts: A Comparative Metabolic and Genomic Analysis.</title>
        <authorList>
            <person name="Bengelsdorf F."/>
            <person name="Poehlein A."/>
            <person name="Sonja S."/>
            <person name="Erz C."/>
            <person name="Hummel T."/>
            <person name="Hoffmeister S."/>
            <person name="Daniel R."/>
            <person name="Durre P."/>
        </authorList>
    </citation>
    <scope>NUCLEOTIDE SEQUENCE [LARGE SCALE GENOMIC DNA]</scope>
    <source>
        <strain evidence="2 4">PTA-10522</strain>
    </source>
</reference>
<dbReference type="Proteomes" id="UP000093694">
    <property type="component" value="Unassembled WGS sequence"/>
</dbReference>
<accession>A0A166RYF5</accession>
<evidence type="ECO:0000313" key="2">
    <source>
        <dbReference type="EMBL" id="OBR93975.1"/>
    </source>
</evidence>
<dbReference type="RefSeq" id="WP_063601828.1">
    <property type="nucleotide sequence ID" value="NZ_LITQ01000026.1"/>
</dbReference>
<dbReference type="PATRIC" id="fig|1705578.3.peg.2005"/>
<keyword evidence="4" id="KW-1185">Reference proteome</keyword>
<gene>
    <name evidence="2" type="ORF">CLCOS_21110</name>
    <name evidence="1" type="ORF">WX73_01753</name>
</gene>
<evidence type="ECO:0000313" key="3">
    <source>
        <dbReference type="Proteomes" id="UP000077384"/>
    </source>
</evidence>
<organism evidence="1 3">
    <name type="scientific">Clostridium coskatii</name>
    <dbReference type="NCBI Taxonomy" id="1705578"/>
    <lineage>
        <taxon>Bacteria</taxon>
        <taxon>Bacillati</taxon>
        <taxon>Bacillota</taxon>
        <taxon>Clostridia</taxon>
        <taxon>Eubacteriales</taxon>
        <taxon>Clostridiaceae</taxon>
        <taxon>Clostridium</taxon>
    </lineage>
</organism>
<name>A0A166RYF5_9CLOT</name>
<dbReference type="AlphaFoldDB" id="A0A166RYF5"/>
<evidence type="ECO:0000313" key="4">
    <source>
        <dbReference type="Proteomes" id="UP000093694"/>
    </source>
</evidence>